<keyword evidence="2" id="KW-0560">Oxidoreductase</keyword>
<feature type="compositionally biased region" description="Basic and acidic residues" evidence="3">
    <location>
        <begin position="94"/>
        <end position="103"/>
    </location>
</feature>
<sequence>MVVSTSALTSASTRCFWETSEVVDGSKKKKRSNQRSKAAVFLHRKRVALSWATAMATMPAIFSPWHGPSFAEAFASPGQRTQQRSRGTTRRAANKTEMERVGTVHGKDVSELYPENFSETMLRNVFGFGNHPQWKERVTYTDANGIVRPPLDSMTGRVVVITGASSGLGLETAKRLAMAGATVVLTARTADRVRFAVNAVRDYCRGRGNGNNERKNMDPVVRGIELDLDDLSSVRSFPDRYKDCLLSLSKITDRAADAKAKMKRAKEGRKSIPPPSGTKPIDVLVNNAGAGGFPSRELTVDGFERTFQSCYLGHFLLTASLFGEGLLKENDGEGEGCCTVINVSSLAHRGARASHGEGSEDAAFGFDFENIQSEIAYTDDVYSQSKLANIMFTKELDRRASGRLRSVSLHPGIIASDMWRCLDSFGYDTRSYNERLRNGERLGEQPAGMGWMERVIISPFYFSVMTPVEQGANCHVYLAYAAATDFDGESVQSGQHYGEFGTPEPTLDFASDEDSLRRLWEVSEELAGIRFDPSC</sequence>
<dbReference type="SUPFAM" id="SSF51735">
    <property type="entry name" value="NAD(P)-binding Rossmann-fold domains"/>
    <property type="match status" value="1"/>
</dbReference>
<proteinExistence type="inferred from homology"/>
<dbReference type="PRINTS" id="PR00081">
    <property type="entry name" value="GDHRDH"/>
</dbReference>
<name>A0A448Z2X9_9STRA</name>
<dbReference type="Proteomes" id="UP000291116">
    <property type="component" value="Unassembled WGS sequence"/>
</dbReference>
<evidence type="ECO:0000313" key="5">
    <source>
        <dbReference type="Proteomes" id="UP000291116"/>
    </source>
</evidence>
<dbReference type="Pfam" id="PF00106">
    <property type="entry name" value="adh_short"/>
    <property type="match status" value="1"/>
</dbReference>
<keyword evidence="5" id="KW-1185">Reference proteome</keyword>
<comment type="similarity">
    <text evidence="1">Belongs to the short-chain dehydrogenases/reductases (SDR) family.</text>
</comment>
<evidence type="ECO:0000256" key="2">
    <source>
        <dbReference type="ARBA" id="ARBA00023002"/>
    </source>
</evidence>
<dbReference type="EMBL" id="CAACVS010000089">
    <property type="protein sequence ID" value="VEU36413.1"/>
    <property type="molecule type" value="Genomic_DNA"/>
</dbReference>
<reference evidence="4 5" key="1">
    <citation type="submission" date="2019-01" db="EMBL/GenBank/DDBJ databases">
        <authorList>
            <person name="Ferrante I. M."/>
        </authorList>
    </citation>
    <scope>NUCLEOTIDE SEQUENCE [LARGE SCALE GENOMIC DNA]</scope>
    <source>
        <strain evidence="4 5">B856</strain>
    </source>
</reference>
<dbReference type="InterPro" id="IPR002347">
    <property type="entry name" value="SDR_fam"/>
</dbReference>
<dbReference type="PANTHER" id="PTHR24320:SF148">
    <property type="entry name" value="NAD(P)-BINDING ROSSMANN-FOLD SUPERFAMILY PROTEIN"/>
    <property type="match status" value="1"/>
</dbReference>
<dbReference type="GO" id="GO:0016491">
    <property type="term" value="F:oxidoreductase activity"/>
    <property type="evidence" value="ECO:0007669"/>
    <property type="project" value="UniProtKB-KW"/>
</dbReference>
<dbReference type="AlphaFoldDB" id="A0A448Z2X9"/>
<dbReference type="PANTHER" id="PTHR24320">
    <property type="entry name" value="RETINOL DEHYDROGENASE"/>
    <property type="match status" value="1"/>
</dbReference>
<dbReference type="PRINTS" id="PR00080">
    <property type="entry name" value="SDRFAMILY"/>
</dbReference>
<gene>
    <name evidence="4" type="ORF">PSNMU_V1.4_AUG-EV-PASAV3_0031690</name>
</gene>
<evidence type="ECO:0000313" key="4">
    <source>
        <dbReference type="EMBL" id="VEU36413.1"/>
    </source>
</evidence>
<dbReference type="InterPro" id="IPR036291">
    <property type="entry name" value="NAD(P)-bd_dom_sf"/>
</dbReference>
<feature type="region of interest" description="Disordered" evidence="3">
    <location>
        <begin position="75"/>
        <end position="103"/>
    </location>
</feature>
<dbReference type="OrthoDB" id="157221at2759"/>
<organism evidence="4 5">
    <name type="scientific">Pseudo-nitzschia multistriata</name>
    <dbReference type="NCBI Taxonomy" id="183589"/>
    <lineage>
        <taxon>Eukaryota</taxon>
        <taxon>Sar</taxon>
        <taxon>Stramenopiles</taxon>
        <taxon>Ochrophyta</taxon>
        <taxon>Bacillariophyta</taxon>
        <taxon>Bacillariophyceae</taxon>
        <taxon>Bacillariophycidae</taxon>
        <taxon>Bacillariales</taxon>
        <taxon>Bacillariaceae</taxon>
        <taxon>Pseudo-nitzschia</taxon>
    </lineage>
</organism>
<evidence type="ECO:0000256" key="1">
    <source>
        <dbReference type="ARBA" id="ARBA00006484"/>
    </source>
</evidence>
<protein>
    <submittedName>
        <fullName evidence="4">Uncharacterized protein</fullName>
    </submittedName>
</protein>
<accession>A0A448Z2X9</accession>
<dbReference type="Gene3D" id="3.40.50.720">
    <property type="entry name" value="NAD(P)-binding Rossmann-like Domain"/>
    <property type="match status" value="1"/>
</dbReference>
<evidence type="ECO:0000256" key="3">
    <source>
        <dbReference type="SAM" id="MobiDB-lite"/>
    </source>
</evidence>